<dbReference type="SUPFAM" id="SSF48576">
    <property type="entry name" value="Terpenoid synthases"/>
    <property type="match status" value="1"/>
</dbReference>
<dbReference type="Gene3D" id="1.10.600.10">
    <property type="entry name" value="Farnesyl Diphosphate Synthase"/>
    <property type="match status" value="1"/>
</dbReference>
<dbReference type="InterPro" id="IPR008949">
    <property type="entry name" value="Isoprenoid_synthase_dom_sf"/>
</dbReference>
<sequence>MEAIVRERDRDRYLSTFFAPDGKRPHLLALYAFNAEVVKVRDVVSEPHLGMIRLQWWRDTIEGICQGAAAPQHPVAVALAGAIAEGGLPKQALLDLVTAHEFDLFHDPMPGLTELEAYLGEAWSRLIVMAAMVLDREAAPRASECAGLAGVAQGLALILGDPRHRGPFLPQGMDVKAVLGHAENRLAQAMALLPQLPRSVLPAFLPVSLTGLYLAKIDRRPEVPLQVSALRRQWHMWWTAKRWG</sequence>
<evidence type="ECO:0000313" key="1">
    <source>
        <dbReference type="EMBL" id="PZF76433.1"/>
    </source>
</evidence>
<dbReference type="AlphaFoldDB" id="A0A2W2C892"/>
<dbReference type="Pfam" id="PF00494">
    <property type="entry name" value="SQS_PSY"/>
    <property type="match status" value="1"/>
</dbReference>
<name>A0A2W2C892_9HYPH</name>
<accession>A0A2W2C892</accession>
<keyword evidence="2" id="KW-1185">Reference proteome</keyword>
<comment type="caution">
    <text evidence="1">The sequence shown here is derived from an EMBL/GenBank/DDBJ whole genome shotgun (WGS) entry which is preliminary data.</text>
</comment>
<protein>
    <submittedName>
        <fullName evidence="1">Phytoene/squalene synthase family protein</fullName>
    </submittedName>
</protein>
<proteinExistence type="predicted"/>
<dbReference type="InterPro" id="IPR002060">
    <property type="entry name" value="Squ/phyt_synthse"/>
</dbReference>
<gene>
    <name evidence="1" type="ORF">DK847_13675</name>
</gene>
<dbReference type="Proteomes" id="UP000248795">
    <property type="component" value="Unassembled WGS sequence"/>
</dbReference>
<evidence type="ECO:0000313" key="2">
    <source>
        <dbReference type="Proteomes" id="UP000248795"/>
    </source>
</evidence>
<reference evidence="2" key="1">
    <citation type="submission" date="2018-06" db="EMBL/GenBank/DDBJ databases">
        <title>Aestuariibacter litoralis strain KCTC 52945T.</title>
        <authorList>
            <person name="Li X."/>
            <person name="Salam N."/>
            <person name="Li J.-L."/>
            <person name="Chen Y.-M."/>
            <person name="Yang Z.-W."/>
            <person name="Zhang L.-Y."/>
            <person name="Han M.-X."/>
            <person name="Xiao M."/>
            <person name="Li W.-J."/>
        </authorList>
    </citation>
    <scope>NUCLEOTIDE SEQUENCE [LARGE SCALE GENOMIC DNA]</scope>
    <source>
        <strain evidence="2">KCTC 52945</strain>
    </source>
</reference>
<dbReference type="EMBL" id="QKVK01000006">
    <property type="protein sequence ID" value="PZF76433.1"/>
    <property type="molecule type" value="Genomic_DNA"/>
</dbReference>
<organism evidence="1 2">
    <name type="scientific">Aestuariivirga litoralis</name>
    <dbReference type="NCBI Taxonomy" id="2650924"/>
    <lineage>
        <taxon>Bacteria</taxon>
        <taxon>Pseudomonadati</taxon>
        <taxon>Pseudomonadota</taxon>
        <taxon>Alphaproteobacteria</taxon>
        <taxon>Hyphomicrobiales</taxon>
        <taxon>Aestuariivirgaceae</taxon>
        <taxon>Aestuariivirga</taxon>
    </lineage>
</organism>